<dbReference type="RefSeq" id="WP_358353225.1">
    <property type="nucleotide sequence ID" value="NZ_JBEZFP010000027.1"/>
</dbReference>
<keyword evidence="4" id="KW-1185">Reference proteome</keyword>
<comment type="caution">
    <text evidence="3">The sequence shown here is derived from an EMBL/GenBank/DDBJ whole genome shotgun (WGS) entry which is preliminary data.</text>
</comment>
<evidence type="ECO:0000256" key="2">
    <source>
        <dbReference type="SAM" id="Phobius"/>
    </source>
</evidence>
<gene>
    <name evidence="3" type="ORF">AB0C36_13500</name>
</gene>
<evidence type="ECO:0000256" key="1">
    <source>
        <dbReference type="SAM" id="MobiDB-lite"/>
    </source>
</evidence>
<reference evidence="3 4" key="1">
    <citation type="submission" date="2024-06" db="EMBL/GenBank/DDBJ databases">
        <title>The Natural Products Discovery Center: Release of the First 8490 Sequenced Strains for Exploring Actinobacteria Biosynthetic Diversity.</title>
        <authorList>
            <person name="Kalkreuter E."/>
            <person name="Kautsar S.A."/>
            <person name="Yang D."/>
            <person name="Bader C.D."/>
            <person name="Teijaro C.N."/>
            <person name="Fluegel L."/>
            <person name="Davis C.M."/>
            <person name="Simpson J.R."/>
            <person name="Lauterbach L."/>
            <person name="Steele A.D."/>
            <person name="Gui C."/>
            <person name="Meng S."/>
            <person name="Li G."/>
            <person name="Viehrig K."/>
            <person name="Ye F."/>
            <person name="Su P."/>
            <person name="Kiefer A.F."/>
            <person name="Nichols A."/>
            <person name="Cepeda A.J."/>
            <person name="Yan W."/>
            <person name="Fan B."/>
            <person name="Jiang Y."/>
            <person name="Adhikari A."/>
            <person name="Zheng C.-J."/>
            <person name="Schuster L."/>
            <person name="Cowan T.M."/>
            <person name="Smanski M.J."/>
            <person name="Chevrette M.G."/>
            <person name="De Carvalho L.P.S."/>
            <person name="Shen B."/>
        </authorList>
    </citation>
    <scope>NUCLEOTIDE SEQUENCE [LARGE SCALE GENOMIC DNA]</scope>
    <source>
        <strain evidence="3 4">NPDC048946</strain>
    </source>
</reference>
<keyword evidence="2" id="KW-0472">Membrane</keyword>
<dbReference type="InterPro" id="IPR021424">
    <property type="entry name" value="PorA"/>
</dbReference>
<protein>
    <submittedName>
        <fullName evidence="3">DUF3068 domain-containing protein</fullName>
    </submittedName>
</protein>
<sequence>MRRRSSLVLLALAVFCVALAPLLREYAFPRLVAKALKSDKAYKVMVLEAQNATLFGDPKGEGKATATIIQTVRPNPDESDGQTVVWDMNLAMLDSEGKVVTQIPERYAFDAVSQTPQNCCGEHIDSKPVAHTGIAYKWPFFTEKRGYNYYDAQAQTAATIDYKRTENFNGLEVYLFEQTVPWSKVPIPSQLPGGLNPKDVEATGMERWYTTVRKFWVEPVTGAPVYAEEIHKEEMRTPNPDDPANPGRIVVFDGHVKMKAEWSNKLIADAKEQRSQMLLIHDRIPLGLVVVGVLLLLASLLLQYLGNREPKTPSGKRRRGPDAAGGPGEPAAAAGAAGSPAAAAQPAPPVPVAAAPVPAATETAVLPRIPVSGSAEIVAEAPVPASNGKTPATAYPERPSAPPPTG</sequence>
<feature type="transmembrane region" description="Helical" evidence="2">
    <location>
        <begin position="284"/>
        <end position="306"/>
    </location>
</feature>
<evidence type="ECO:0000313" key="3">
    <source>
        <dbReference type="EMBL" id="MEU8134516.1"/>
    </source>
</evidence>
<keyword evidence="2" id="KW-1133">Transmembrane helix</keyword>
<name>A0ABV3DFJ0_9ACTN</name>
<dbReference type="EMBL" id="JBEZFP010000027">
    <property type="protein sequence ID" value="MEU8134516.1"/>
    <property type="molecule type" value="Genomic_DNA"/>
</dbReference>
<dbReference type="Pfam" id="PF11271">
    <property type="entry name" value="PorA"/>
    <property type="match status" value="1"/>
</dbReference>
<evidence type="ECO:0000313" key="4">
    <source>
        <dbReference type="Proteomes" id="UP001551482"/>
    </source>
</evidence>
<feature type="compositionally biased region" description="Low complexity" evidence="1">
    <location>
        <begin position="329"/>
        <end position="345"/>
    </location>
</feature>
<accession>A0ABV3DFJ0</accession>
<organism evidence="3 4">
    <name type="scientific">Streptodolium elevatio</name>
    <dbReference type="NCBI Taxonomy" id="3157996"/>
    <lineage>
        <taxon>Bacteria</taxon>
        <taxon>Bacillati</taxon>
        <taxon>Actinomycetota</taxon>
        <taxon>Actinomycetes</taxon>
        <taxon>Kitasatosporales</taxon>
        <taxon>Streptomycetaceae</taxon>
        <taxon>Streptodolium</taxon>
    </lineage>
</organism>
<feature type="region of interest" description="Disordered" evidence="1">
    <location>
        <begin position="307"/>
        <end position="353"/>
    </location>
</feature>
<proteinExistence type="predicted"/>
<feature type="region of interest" description="Disordered" evidence="1">
    <location>
        <begin position="379"/>
        <end position="406"/>
    </location>
</feature>
<dbReference type="Proteomes" id="UP001551482">
    <property type="component" value="Unassembled WGS sequence"/>
</dbReference>
<keyword evidence="2" id="KW-0812">Transmembrane</keyword>